<dbReference type="VEuPathDB" id="VectorBase:AMIN014020"/>
<organism evidence="1 2">
    <name type="scientific">Anopheles minimus</name>
    <dbReference type="NCBI Taxonomy" id="112268"/>
    <lineage>
        <taxon>Eukaryota</taxon>
        <taxon>Metazoa</taxon>
        <taxon>Ecdysozoa</taxon>
        <taxon>Arthropoda</taxon>
        <taxon>Hexapoda</taxon>
        <taxon>Insecta</taxon>
        <taxon>Pterygota</taxon>
        <taxon>Neoptera</taxon>
        <taxon>Endopterygota</taxon>
        <taxon>Diptera</taxon>
        <taxon>Nematocera</taxon>
        <taxon>Culicoidea</taxon>
        <taxon>Culicidae</taxon>
        <taxon>Anophelinae</taxon>
        <taxon>Anopheles</taxon>
    </lineage>
</organism>
<sequence length="26" mass="3195">MDMTLFVRKKSLEKIIYTCSINFYSY</sequence>
<evidence type="ECO:0000313" key="1">
    <source>
        <dbReference type="EnsemblMetazoa" id="AMIN014020-PA"/>
    </source>
</evidence>
<keyword evidence="2" id="KW-1185">Reference proteome</keyword>
<dbReference type="EnsemblMetazoa" id="AMIN014020-RA">
    <property type="protein sequence ID" value="AMIN014020-PA"/>
    <property type="gene ID" value="AMIN014020"/>
</dbReference>
<reference evidence="2" key="1">
    <citation type="submission" date="2013-03" db="EMBL/GenBank/DDBJ databases">
        <title>The Genome Sequence of Anopheles minimus MINIMUS1.</title>
        <authorList>
            <consortium name="The Broad Institute Genomics Platform"/>
            <person name="Neafsey D.E."/>
            <person name="Walton C."/>
            <person name="Walker B."/>
            <person name="Young S.K."/>
            <person name="Zeng Q."/>
            <person name="Gargeya S."/>
            <person name="Fitzgerald M."/>
            <person name="Haas B."/>
            <person name="Abouelleil A."/>
            <person name="Allen A.W."/>
            <person name="Alvarado L."/>
            <person name="Arachchi H.M."/>
            <person name="Berlin A.M."/>
            <person name="Chapman S.B."/>
            <person name="Gainer-Dewar J."/>
            <person name="Goldberg J."/>
            <person name="Griggs A."/>
            <person name="Gujja S."/>
            <person name="Hansen M."/>
            <person name="Howarth C."/>
            <person name="Imamovic A."/>
            <person name="Ireland A."/>
            <person name="Larimer J."/>
            <person name="McCowan C."/>
            <person name="Murphy C."/>
            <person name="Pearson M."/>
            <person name="Poon T.W."/>
            <person name="Priest M."/>
            <person name="Roberts A."/>
            <person name="Saif S."/>
            <person name="Shea T."/>
            <person name="Sisk P."/>
            <person name="Sykes S."/>
            <person name="Wortman J."/>
            <person name="Nusbaum C."/>
            <person name="Birren B."/>
        </authorList>
    </citation>
    <scope>NUCLEOTIDE SEQUENCE [LARGE SCALE GENOMIC DNA]</scope>
    <source>
        <strain evidence="2">MINIMUS1</strain>
    </source>
</reference>
<evidence type="ECO:0000313" key="2">
    <source>
        <dbReference type="Proteomes" id="UP000075920"/>
    </source>
</evidence>
<dbReference type="AlphaFoldDB" id="A0A182WMQ5"/>
<dbReference type="Proteomes" id="UP000075920">
    <property type="component" value="Unassembled WGS sequence"/>
</dbReference>
<reference evidence="1" key="2">
    <citation type="submission" date="2020-05" db="UniProtKB">
        <authorList>
            <consortium name="EnsemblMetazoa"/>
        </authorList>
    </citation>
    <scope>IDENTIFICATION</scope>
    <source>
        <strain evidence="1">MINIMUS1</strain>
    </source>
</reference>
<name>A0A182WMQ5_9DIPT</name>
<accession>A0A182WMQ5</accession>
<protein>
    <submittedName>
        <fullName evidence="1">Uncharacterized protein</fullName>
    </submittedName>
</protein>
<proteinExistence type="predicted"/>